<dbReference type="EMBL" id="CP036273">
    <property type="protein sequence ID" value="QDU20474.1"/>
    <property type="molecule type" value="Genomic_DNA"/>
</dbReference>
<evidence type="ECO:0000256" key="4">
    <source>
        <dbReference type="ARBA" id="ARBA00022679"/>
    </source>
</evidence>
<dbReference type="GO" id="GO:0005886">
    <property type="term" value="C:plasma membrane"/>
    <property type="evidence" value="ECO:0007669"/>
    <property type="project" value="UniProtKB-SubCell"/>
</dbReference>
<dbReference type="PANTHER" id="PTHR33908:SF11">
    <property type="entry name" value="MEMBRANE PROTEIN"/>
    <property type="match status" value="1"/>
</dbReference>
<evidence type="ECO:0000256" key="5">
    <source>
        <dbReference type="ARBA" id="ARBA00022692"/>
    </source>
</evidence>
<name>A0A517XSI2_9BACT</name>
<evidence type="ECO:0000313" key="11">
    <source>
        <dbReference type="EMBL" id="QDU20474.1"/>
    </source>
</evidence>
<keyword evidence="6 9" id="KW-1133">Transmembrane helix</keyword>
<evidence type="ECO:0000313" key="12">
    <source>
        <dbReference type="Proteomes" id="UP000319576"/>
    </source>
</evidence>
<evidence type="ECO:0000256" key="8">
    <source>
        <dbReference type="SAM" id="MobiDB-lite"/>
    </source>
</evidence>
<dbReference type="GO" id="GO:0009103">
    <property type="term" value="P:lipopolysaccharide biosynthetic process"/>
    <property type="evidence" value="ECO:0007669"/>
    <property type="project" value="UniProtKB-ARBA"/>
</dbReference>
<feature type="domain" description="Glycosyltransferase RgtA/B/C/D-like" evidence="10">
    <location>
        <begin position="46"/>
        <end position="201"/>
    </location>
</feature>
<dbReference type="KEGG" id="uli:ETAA1_24260"/>
<dbReference type="Pfam" id="PF13231">
    <property type="entry name" value="PMT_2"/>
    <property type="match status" value="1"/>
</dbReference>
<keyword evidence="4" id="KW-0808">Transferase</keyword>
<feature type="transmembrane region" description="Helical" evidence="9">
    <location>
        <begin position="319"/>
        <end position="339"/>
    </location>
</feature>
<evidence type="ECO:0000256" key="6">
    <source>
        <dbReference type="ARBA" id="ARBA00022989"/>
    </source>
</evidence>
<evidence type="ECO:0000256" key="3">
    <source>
        <dbReference type="ARBA" id="ARBA00022676"/>
    </source>
</evidence>
<feature type="transmembrane region" description="Helical" evidence="9">
    <location>
        <begin position="264"/>
        <end position="283"/>
    </location>
</feature>
<organism evidence="11 12">
    <name type="scientific">Urbifossiella limnaea</name>
    <dbReference type="NCBI Taxonomy" id="2528023"/>
    <lineage>
        <taxon>Bacteria</taxon>
        <taxon>Pseudomonadati</taxon>
        <taxon>Planctomycetota</taxon>
        <taxon>Planctomycetia</taxon>
        <taxon>Gemmatales</taxon>
        <taxon>Gemmataceae</taxon>
        <taxon>Urbifossiella</taxon>
    </lineage>
</organism>
<accession>A0A517XSI2</accession>
<feature type="transmembrane region" description="Helical" evidence="9">
    <location>
        <begin position="229"/>
        <end position="252"/>
    </location>
</feature>
<gene>
    <name evidence="11" type="ORF">ETAA1_24260</name>
</gene>
<dbReference type="OrthoDB" id="9811222at2"/>
<dbReference type="Proteomes" id="UP000319576">
    <property type="component" value="Chromosome"/>
</dbReference>
<evidence type="ECO:0000256" key="7">
    <source>
        <dbReference type="ARBA" id="ARBA00023136"/>
    </source>
</evidence>
<dbReference type="InterPro" id="IPR038731">
    <property type="entry name" value="RgtA/B/C-like"/>
</dbReference>
<comment type="subcellular location">
    <subcellularLocation>
        <location evidence="1">Cell membrane</location>
        <topology evidence="1">Multi-pass membrane protein</topology>
    </subcellularLocation>
</comment>
<feature type="transmembrane region" description="Helical" evidence="9">
    <location>
        <begin position="182"/>
        <end position="201"/>
    </location>
</feature>
<reference evidence="11 12" key="1">
    <citation type="submission" date="2019-02" db="EMBL/GenBank/DDBJ databases">
        <title>Deep-cultivation of Planctomycetes and their phenomic and genomic characterization uncovers novel biology.</title>
        <authorList>
            <person name="Wiegand S."/>
            <person name="Jogler M."/>
            <person name="Boedeker C."/>
            <person name="Pinto D."/>
            <person name="Vollmers J."/>
            <person name="Rivas-Marin E."/>
            <person name="Kohn T."/>
            <person name="Peeters S.H."/>
            <person name="Heuer A."/>
            <person name="Rast P."/>
            <person name="Oberbeckmann S."/>
            <person name="Bunk B."/>
            <person name="Jeske O."/>
            <person name="Meyerdierks A."/>
            <person name="Storesund J.E."/>
            <person name="Kallscheuer N."/>
            <person name="Luecker S."/>
            <person name="Lage O.M."/>
            <person name="Pohl T."/>
            <person name="Merkel B.J."/>
            <person name="Hornburger P."/>
            <person name="Mueller R.-W."/>
            <person name="Bruemmer F."/>
            <person name="Labrenz M."/>
            <person name="Spormann A.M."/>
            <person name="Op den Camp H."/>
            <person name="Overmann J."/>
            <person name="Amann R."/>
            <person name="Jetten M.S.M."/>
            <person name="Mascher T."/>
            <person name="Medema M.H."/>
            <person name="Devos D.P."/>
            <person name="Kaster A.-K."/>
            <person name="Ovreas L."/>
            <person name="Rohde M."/>
            <person name="Galperin M.Y."/>
            <person name="Jogler C."/>
        </authorList>
    </citation>
    <scope>NUCLEOTIDE SEQUENCE [LARGE SCALE GENOMIC DNA]</scope>
    <source>
        <strain evidence="11 12">ETA_A1</strain>
    </source>
</reference>
<keyword evidence="7 9" id="KW-0472">Membrane</keyword>
<sequence length="489" mass="54235">MSGRGFGWLLAGLVPVYLVLAAVVPPADDELYYWCWSESLQWSYYDHPPMTAYLIRAATAVFGDTLFAIRLPAVLSTLTVLGVVGYLTRPRSLLPLVVCTPLFTLGAVLVTPDTPLLMFWALYLLWLVKTHEKLELEGVPWWQWCLGGVALGCGILGKYTTGLAVMGGFLTFAVAVPWRRWVVGYAGHLAVAFVVTLPILIHNIRHDFAPLLYQWKHSMSSPEPGVMPFLGFVGIQLLLFGTIPFVVFGWAVLNRRFVLADPRLRACAGLFAFPFAFFLFKATRGPLEGNWALACYIAVWPLAAVWYDRLREGGFWKRVTPLGFSIPAVAVLLLAVHLVRPLPLLSPQADRVTRQRSKMELARSLAETLRGKDEPVFVASYQWAALLRFHGVDAHQIDGITRPSHFTQTPERLAGRERVLVFADEPIPAEMTRGFDPPRGVRVFPLVVRGELVGGYWLLEYCRSGGVRGPDGGTTAAARLDPPGGDLPR</sequence>
<keyword evidence="5 9" id="KW-0812">Transmembrane</keyword>
<feature type="transmembrane region" description="Helical" evidence="9">
    <location>
        <begin position="67"/>
        <end position="87"/>
    </location>
</feature>
<feature type="transmembrane region" description="Helical" evidence="9">
    <location>
        <begin position="289"/>
        <end position="307"/>
    </location>
</feature>
<dbReference type="AlphaFoldDB" id="A0A517XSI2"/>
<keyword evidence="12" id="KW-1185">Reference proteome</keyword>
<dbReference type="InterPro" id="IPR050297">
    <property type="entry name" value="LipidA_mod_glycosyltrf_83"/>
</dbReference>
<evidence type="ECO:0000256" key="2">
    <source>
        <dbReference type="ARBA" id="ARBA00022475"/>
    </source>
</evidence>
<keyword evidence="2" id="KW-1003">Cell membrane</keyword>
<dbReference type="PANTHER" id="PTHR33908">
    <property type="entry name" value="MANNOSYLTRANSFERASE YKCB-RELATED"/>
    <property type="match status" value="1"/>
</dbReference>
<dbReference type="RefSeq" id="WP_145238075.1">
    <property type="nucleotide sequence ID" value="NZ_CP036273.1"/>
</dbReference>
<evidence type="ECO:0000256" key="1">
    <source>
        <dbReference type="ARBA" id="ARBA00004651"/>
    </source>
</evidence>
<protein>
    <recommendedName>
        <fullName evidence="10">Glycosyltransferase RgtA/B/C/D-like domain-containing protein</fullName>
    </recommendedName>
</protein>
<evidence type="ECO:0000256" key="9">
    <source>
        <dbReference type="SAM" id="Phobius"/>
    </source>
</evidence>
<feature type="transmembrane region" description="Helical" evidence="9">
    <location>
        <begin position="94"/>
        <end position="121"/>
    </location>
</feature>
<proteinExistence type="predicted"/>
<evidence type="ECO:0000259" key="10">
    <source>
        <dbReference type="Pfam" id="PF13231"/>
    </source>
</evidence>
<dbReference type="GO" id="GO:0016763">
    <property type="term" value="F:pentosyltransferase activity"/>
    <property type="evidence" value="ECO:0007669"/>
    <property type="project" value="TreeGrafter"/>
</dbReference>
<feature type="transmembrane region" description="Helical" evidence="9">
    <location>
        <begin position="141"/>
        <end position="170"/>
    </location>
</feature>
<keyword evidence="3" id="KW-0328">Glycosyltransferase</keyword>
<feature type="region of interest" description="Disordered" evidence="8">
    <location>
        <begin position="470"/>
        <end position="489"/>
    </location>
</feature>